<dbReference type="AlphaFoldDB" id="A0A2P5F1D2"/>
<feature type="compositionally biased region" description="Acidic residues" evidence="1">
    <location>
        <begin position="90"/>
        <end position="100"/>
    </location>
</feature>
<gene>
    <name evidence="2" type="ORF">TorRG33x02_126320</name>
</gene>
<evidence type="ECO:0008006" key="4">
    <source>
        <dbReference type="Google" id="ProtNLM"/>
    </source>
</evidence>
<dbReference type="OrthoDB" id="1145787at2759"/>
<accession>A0A2P5F1D2</accession>
<feature type="region of interest" description="Disordered" evidence="1">
    <location>
        <begin position="1"/>
        <end position="55"/>
    </location>
</feature>
<organism evidence="2 3">
    <name type="scientific">Trema orientale</name>
    <name type="common">Charcoal tree</name>
    <name type="synonym">Celtis orientalis</name>
    <dbReference type="NCBI Taxonomy" id="63057"/>
    <lineage>
        <taxon>Eukaryota</taxon>
        <taxon>Viridiplantae</taxon>
        <taxon>Streptophyta</taxon>
        <taxon>Embryophyta</taxon>
        <taxon>Tracheophyta</taxon>
        <taxon>Spermatophyta</taxon>
        <taxon>Magnoliopsida</taxon>
        <taxon>eudicotyledons</taxon>
        <taxon>Gunneridae</taxon>
        <taxon>Pentapetalae</taxon>
        <taxon>rosids</taxon>
        <taxon>fabids</taxon>
        <taxon>Rosales</taxon>
        <taxon>Cannabaceae</taxon>
        <taxon>Trema</taxon>
    </lineage>
</organism>
<dbReference type="EMBL" id="JXTC01000073">
    <property type="protein sequence ID" value="PON91593.1"/>
    <property type="molecule type" value="Genomic_DNA"/>
</dbReference>
<evidence type="ECO:0000313" key="3">
    <source>
        <dbReference type="Proteomes" id="UP000237000"/>
    </source>
</evidence>
<reference evidence="3" key="1">
    <citation type="submission" date="2016-06" db="EMBL/GenBank/DDBJ databases">
        <title>Parallel loss of symbiosis genes in relatives of nitrogen-fixing non-legume Parasponia.</title>
        <authorList>
            <person name="Van Velzen R."/>
            <person name="Holmer R."/>
            <person name="Bu F."/>
            <person name="Rutten L."/>
            <person name="Van Zeijl A."/>
            <person name="Liu W."/>
            <person name="Santuari L."/>
            <person name="Cao Q."/>
            <person name="Sharma T."/>
            <person name="Shen D."/>
            <person name="Roswanjaya Y."/>
            <person name="Wardhani T."/>
            <person name="Kalhor M.S."/>
            <person name="Jansen J."/>
            <person name="Van den Hoogen J."/>
            <person name="Gungor B."/>
            <person name="Hartog M."/>
            <person name="Hontelez J."/>
            <person name="Verver J."/>
            <person name="Yang W.-C."/>
            <person name="Schijlen E."/>
            <person name="Repin R."/>
            <person name="Schilthuizen M."/>
            <person name="Schranz E."/>
            <person name="Heidstra R."/>
            <person name="Miyata K."/>
            <person name="Fedorova E."/>
            <person name="Kohlen W."/>
            <person name="Bisseling T."/>
            <person name="Smit S."/>
            <person name="Geurts R."/>
        </authorList>
    </citation>
    <scope>NUCLEOTIDE SEQUENCE [LARGE SCALE GENOMIC DNA]</scope>
    <source>
        <strain evidence="3">cv. RG33-2</strain>
    </source>
</reference>
<evidence type="ECO:0000313" key="2">
    <source>
        <dbReference type="EMBL" id="PON91593.1"/>
    </source>
</evidence>
<dbReference type="Proteomes" id="UP000237000">
    <property type="component" value="Unassembled WGS sequence"/>
</dbReference>
<sequence length="182" mass="20932">MANPHENLASTNKIIPPSEEEEEDQNNEFDDRYTEDDDEDQDAILAPPFYSSCGNCLRGLIPSGWCGGGWRRRSNKEGPRRHLLHQQRQEEEEEEEEDDQVAARGGEDQVSWLAKSGKKVKEVSELLAGPKWKNFIRRFGRSCNGVIISKKRRVQFHYDPQSYALNFDDSIDREADVTFSGR</sequence>
<evidence type="ECO:0000256" key="1">
    <source>
        <dbReference type="SAM" id="MobiDB-lite"/>
    </source>
</evidence>
<dbReference type="PANTHER" id="PTHR47076">
    <property type="entry name" value="NHL DOMAIN PROTEIN"/>
    <property type="match status" value="1"/>
</dbReference>
<feature type="compositionally biased region" description="Acidic residues" evidence="1">
    <location>
        <begin position="18"/>
        <end position="42"/>
    </location>
</feature>
<name>A0A2P5F1D2_TREOI</name>
<proteinExistence type="predicted"/>
<dbReference type="InParanoid" id="A0A2P5F1D2"/>
<dbReference type="PANTHER" id="PTHR47076:SF1">
    <property type="entry name" value="NHL DOMAIN PROTEIN"/>
    <property type="match status" value="1"/>
</dbReference>
<dbReference type="STRING" id="63057.A0A2P5F1D2"/>
<protein>
    <recommendedName>
        <fullName evidence="4">Stress induced protein</fullName>
    </recommendedName>
</protein>
<comment type="caution">
    <text evidence="2">The sequence shown here is derived from an EMBL/GenBank/DDBJ whole genome shotgun (WGS) entry which is preliminary data.</text>
</comment>
<keyword evidence="3" id="KW-1185">Reference proteome</keyword>
<feature type="region of interest" description="Disordered" evidence="1">
    <location>
        <begin position="71"/>
        <end position="108"/>
    </location>
</feature>